<keyword evidence="1" id="KW-1133">Transmembrane helix</keyword>
<name>A0A1M5SXC2_9FIRM</name>
<feature type="transmembrane region" description="Helical" evidence="1">
    <location>
        <begin position="73"/>
        <end position="92"/>
    </location>
</feature>
<dbReference type="AlphaFoldDB" id="A0A1M5SXC2"/>
<dbReference type="RefSeq" id="WP_072725947.1">
    <property type="nucleotide sequence ID" value="NZ_FQXH01000025.1"/>
</dbReference>
<evidence type="ECO:0000313" key="3">
    <source>
        <dbReference type="Proteomes" id="UP000242520"/>
    </source>
</evidence>
<evidence type="ECO:0000313" key="2">
    <source>
        <dbReference type="EMBL" id="SHH43204.1"/>
    </source>
</evidence>
<organism evidence="2 3">
    <name type="scientific">Tepidibacter thalassicus DSM 15285</name>
    <dbReference type="NCBI Taxonomy" id="1123350"/>
    <lineage>
        <taxon>Bacteria</taxon>
        <taxon>Bacillati</taxon>
        <taxon>Bacillota</taxon>
        <taxon>Clostridia</taxon>
        <taxon>Peptostreptococcales</taxon>
        <taxon>Peptostreptococcaceae</taxon>
        <taxon>Tepidibacter</taxon>
    </lineage>
</organism>
<evidence type="ECO:0000256" key="1">
    <source>
        <dbReference type="SAM" id="Phobius"/>
    </source>
</evidence>
<reference evidence="3" key="1">
    <citation type="submission" date="2016-11" db="EMBL/GenBank/DDBJ databases">
        <authorList>
            <person name="Varghese N."/>
            <person name="Submissions S."/>
        </authorList>
    </citation>
    <scope>NUCLEOTIDE SEQUENCE [LARGE SCALE GENOMIC DNA]</scope>
    <source>
        <strain evidence="3">DSM 15285</strain>
    </source>
</reference>
<keyword evidence="1" id="KW-0812">Transmembrane</keyword>
<protein>
    <submittedName>
        <fullName evidence="2">Uncharacterized protein</fullName>
    </submittedName>
</protein>
<proteinExistence type="predicted"/>
<gene>
    <name evidence="2" type="ORF">SAMN02744040_01954</name>
</gene>
<keyword evidence="1" id="KW-0472">Membrane</keyword>
<accession>A0A1M5SXC2</accession>
<sequence>MGTRYYAPILVKFKEGKDLAVKPEGDLYIAHITGEKPKTAVRVDFRMKNINPRFAINLMRKNKIEELSKFKIWIYRILGSFWILITIMWIKFI</sequence>
<keyword evidence="3" id="KW-1185">Reference proteome</keyword>
<dbReference type="EMBL" id="FQXH01000025">
    <property type="protein sequence ID" value="SHH43204.1"/>
    <property type="molecule type" value="Genomic_DNA"/>
</dbReference>
<dbReference type="Proteomes" id="UP000242520">
    <property type="component" value="Unassembled WGS sequence"/>
</dbReference>